<sequence length="434" mass="50392">MFFLRTLFFDKLNCTNEMSLYMNLKKRFDCVYNVLLSERLKYIYEQTLYSVITFVYVFLVANNLGPEQFGKFSSLYVLLMLFVVLESSFVLQYYTVISAKVSNSVRRTLMPGFVVFLPILLSIGFYVYYNYDLFFSMMFMMFLIIRFYNEFNRRLLLISSMAIEQMFLNVVILCVLVASFVFFENIDLYGSFFILLMVSVISFVYYFFLKKSRLGGGFRWRHVAVSIKMMFRYNGWMILVALFAYMSNQLMPFILSLLSSSKDAGYFMVVLNYLGVSQVILQALNVYYLKKLSVSLVNKSRAEAYSIANKVGNKMAVIMMIVLLPVVWFSDFIIESLYGDNFDVEFISVVYLYLYFVVMAKYQGVANYHKILMKTELVFGSSVTALIAVYVVVLFVADIYGYVGTAFAVFGGSIVSLLSLKLLTYFDFRKSAYE</sequence>
<evidence type="ECO:0000313" key="8">
    <source>
        <dbReference type="Proteomes" id="UP000254266"/>
    </source>
</evidence>
<feature type="transmembrane region" description="Helical" evidence="6">
    <location>
        <begin position="189"/>
        <end position="209"/>
    </location>
</feature>
<proteinExistence type="predicted"/>
<dbReference type="EMBL" id="QFXC01000013">
    <property type="protein sequence ID" value="RDH81213.1"/>
    <property type="molecule type" value="Genomic_DNA"/>
</dbReference>
<evidence type="ECO:0000313" key="7">
    <source>
        <dbReference type="EMBL" id="RDH81213.1"/>
    </source>
</evidence>
<keyword evidence="4 6" id="KW-1133">Transmembrane helix</keyword>
<keyword evidence="5 6" id="KW-0472">Membrane</keyword>
<dbReference type="PANTHER" id="PTHR30250:SF11">
    <property type="entry name" value="O-ANTIGEN TRANSPORTER-RELATED"/>
    <property type="match status" value="1"/>
</dbReference>
<feature type="transmembrane region" description="Helical" evidence="6">
    <location>
        <begin position="315"/>
        <end position="334"/>
    </location>
</feature>
<evidence type="ECO:0008006" key="9">
    <source>
        <dbReference type="Google" id="ProtNLM"/>
    </source>
</evidence>
<accession>A0A370D8I6</accession>
<comment type="caution">
    <text evidence="7">The sequence shown here is derived from an EMBL/GenBank/DDBJ whole genome shotgun (WGS) entry which is preliminary data.</text>
</comment>
<dbReference type="Proteomes" id="UP000254266">
    <property type="component" value="Unassembled WGS sequence"/>
</dbReference>
<dbReference type="GO" id="GO:0005886">
    <property type="term" value="C:plasma membrane"/>
    <property type="evidence" value="ECO:0007669"/>
    <property type="project" value="UniProtKB-SubCell"/>
</dbReference>
<feature type="transmembrane region" description="Helical" evidence="6">
    <location>
        <begin position="47"/>
        <end position="64"/>
    </location>
</feature>
<comment type="subcellular location">
    <subcellularLocation>
        <location evidence="1">Cell membrane</location>
        <topology evidence="1">Multi-pass membrane protein</topology>
    </subcellularLocation>
</comment>
<keyword evidence="3 6" id="KW-0812">Transmembrane</keyword>
<dbReference type="InterPro" id="IPR050833">
    <property type="entry name" value="Poly_Biosynth_Transport"/>
</dbReference>
<feature type="transmembrane region" description="Helical" evidence="6">
    <location>
        <begin position="377"/>
        <end position="396"/>
    </location>
</feature>
<evidence type="ECO:0000256" key="2">
    <source>
        <dbReference type="ARBA" id="ARBA00022475"/>
    </source>
</evidence>
<evidence type="ECO:0000256" key="3">
    <source>
        <dbReference type="ARBA" id="ARBA00022692"/>
    </source>
</evidence>
<feature type="transmembrane region" description="Helical" evidence="6">
    <location>
        <begin position="346"/>
        <end position="365"/>
    </location>
</feature>
<name>A0A370D8I6_9GAMM</name>
<reference evidence="7 8" key="1">
    <citation type="journal article" date="2018" name="ISME J.">
        <title>Endosymbiont genomes yield clues of tubeworm success.</title>
        <authorList>
            <person name="Li Y."/>
            <person name="Liles M.R."/>
            <person name="Halanych K.M."/>
        </authorList>
    </citation>
    <scope>NUCLEOTIDE SEQUENCE [LARGE SCALE GENOMIC DNA]</scope>
    <source>
        <strain evidence="7">A1464</strain>
    </source>
</reference>
<keyword evidence="8" id="KW-1185">Reference proteome</keyword>
<feature type="transmembrane region" description="Helical" evidence="6">
    <location>
        <begin position="108"/>
        <end position="127"/>
    </location>
</feature>
<feature type="transmembrane region" description="Helical" evidence="6">
    <location>
        <begin position="230"/>
        <end position="246"/>
    </location>
</feature>
<keyword evidence="2" id="KW-1003">Cell membrane</keyword>
<evidence type="ECO:0000256" key="6">
    <source>
        <dbReference type="SAM" id="Phobius"/>
    </source>
</evidence>
<organism evidence="7 8">
    <name type="scientific">endosymbiont of Galathealinum brachiosum</name>
    <dbReference type="NCBI Taxonomy" id="2200906"/>
    <lineage>
        <taxon>Bacteria</taxon>
        <taxon>Pseudomonadati</taxon>
        <taxon>Pseudomonadota</taxon>
        <taxon>Gammaproteobacteria</taxon>
        <taxon>sulfur-oxidizing symbionts</taxon>
    </lineage>
</organism>
<evidence type="ECO:0000256" key="5">
    <source>
        <dbReference type="ARBA" id="ARBA00023136"/>
    </source>
</evidence>
<protein>
    <recommendedName>
        <fullName evidence="9">Polysaccharide biosynthesis protein C-terminal domain-containing protein</fullName>
    </recommendedName>
</protein>
<feature type="transmembrane region" description="Helical" evidence="6">
    <location>
        <begin position="266"/>
        <end position="289"/>
    </location>
</feature>
<feature type="transmembrane region" description="Helical" evidence="6">
    <location>
        <begin position="402"/>
        <end position="423"/>
    </location>
</feature>
<dbReference type="PANTHER" id="PTHR30250">
    <property type="entry name" value="PST FAMILY PREDICTED COLANIC ACID TRANSPORTER"/>
    <property type="match status" value="1"/>
</dbReference>
<feature type="transmembrane region" description="Helical" evidence="6">
    <location>
        <begin position="76"/>
        <end position="96"/>
    </location>
</feature>
<gene>
    <name evidence="7" type="ORF">DIZ80_13990</name>
</gene>
<dbReference type="Pfam" id="PF01943">
    <property type="entry name" value="Polysacc_synt"/>
    <property type="match status" value="1"/>
</dbReference>
<evidence type="ECO:0000256" key="1">
    <source>
        <dbReference type="ARBA" id="ARBA00004651"/>
    </source>
</evidence>
<evidence type="ECO:0000256" key="4">
    <source>
        <dbReference type="ARBA" id="ARBA00022989"/>
    </source>
</evidence>
<dbReference type="AlphaFoldDB" id="A0A370D8I6"/>
<dbReference type="InterPro" id="IPR002797">
    <property type="entry name" value="Polysacc_synth"/>
</dbReference>
<feature type="transmembrane region" description="Helical" evidence="6">
    <location>
        <begin position="161"/>
        <end position="183"/>
    </location>
</feature>